<reference evidence="3 4" key="1">
    <citation type="submission" date="2019-05" db="EMBL/GenBank/DDBJ databases">
        <authorList>
            <consortium name="Science for Life Laboratories"/>
        </authorList>
    </citation>
    <scope>NUCLEOTIDE SEQUENCE [LARGE SCALE GENOMIC DNA]</scope>
    <source>
        <strain evidence="3">Soil9</strain>
    </source>
</reference>
<gene>
    <name evidence="3" type="ORF">SOIL9_04800</name>
</gene>
<evidence type="ECO:0000256" key="1">
    <source>
        <dbReference type="SAM" id="MobiDB-lite"/>
    </source>
</evidence>
<dbReference type="Proteomes" id="UP000464178">
    <property type="component" value="Chromosome"/>
</dbReference>
<dbReference type="InterPro" id="IPR024385">
    <property type="entry name" value="DUF3854"/>
</dbReference>
<dbReference type="RefSeq" id="WP_162671413.1">
    <property type="nucleotide sequence ID" value="NZ_LR593886.1"/>
</dbReference>
<sequence>MSTKSSWRDATPTQPCVICEDTKWCRAAEDGGAVICRRAGTHPTYGTGVEKTDKSGARYFLFRTGPRAVSDAPAPIHSHTEGAANPASAEERDRVYRAFLKLLGSTGVGPALDSRGVPDDSRLRKWYRSLPLQGRAKICRRMIADGLEPLMARTPGFVAKTPEKGNPYWTFTGRPGLVIPVTDHAGRVVAIIVRPEPAGSGGKYLWFSSKKQGGAKCTQCVHAPRWKGDTGTVRLTEGVLKADVASELGGVLTVGMPGLSAKGIVTALRHLGAQTVRLALDADAATNTNVARAVVGHFRKLTRAGFTVELERWDAKDGKGVDDLLANNKTPELVTGPAVAEAIGSIGQSASEPDGSGRPIIRVTEKEGDVVRAVVAALAAGDHDLYQKDGELVAVVQGPGPNQSGLAPRIVPLTAPNIRTRITDAVTLCQLKNTPDGGQTLTCIAPPQWLAVAVKDLNHWPGVRPLVGITGSPVLRPDGTVHQEPGYDPATGLLYVAGDTFDPIPENPTSADAVAALGKLRAGVSQFPWQEPSDRAAWLAEVITVAVRHAIPGPVPGFFHTANAPSSGKTALVKASVHIGTGFEVPFESYPLTGRKNERSEDVEEIRKLATTCAIEAYPAFLLDNVPSGSNFGSSTMDAILTSTVNSGRQLGTNSAPRREATTVWFWTGNNIRPVADTVRRTVAVRLYSLEERPEEREYTGPNVTDWAQRNRGELFTAALTVAAAYIRAGRSPVGVKPMGSFEAWSELVRSALIWAGEADPCSARNEYVSEDTDRETIASLIALLVATKATGAGKTAAEIANAVADELNGSRPQFEKESTWVLRMVPSDLPMVAAYRAVFPHADRPDQNQLGYRLRKYKGRIVDGKRVTRVGETARGKVALWAVVDAGMPQNASPADSRGDAGNGARAGIAGEDDPHIPYSESLFGGQF</sequence>
<feature type="region of interest" description="Disordered" evidence="1">
    <location>
        <begin position="890"/>
        <end position="929"/>
    </location>
</feature>
<evidence type="ECO:0000259" key="2">
    <source>
        <dbReference type="Pfam" id="PF12965"/>
    </source>
</evidence>
<dbReference type="AlphaFoldDB" id="A0A6P2D980"/>
<accession>A0A6P2D980</accession>
<organism evidence="3 4">
    <name type="scientific">Gemmata massiliana</name>
    <dbReference type="NCBI Taxonomy" id="1210884"/>
    <lineage>
        <taxon>Bacteria</taxon>
        <taxon>Pseudomonadati</taxon>
        <taxon>Planctomycetota</taxon>
        <taxon>Planctomycetia</taxon>
        <taxon>Gemmatales</taxon>
        <taxon>Gemmataceae</taxon>
        <taxon>Gemmata</taxon>
    </lineage>
</organism>
<dbReference type="KEGG" id="gms:SOIL9_04800"/>
<feature type="domain" description="DUF3854" evidence="2">
    <location>
        <begin position="235"/>
        <end position="329"/>
    </location>
</feature>
<dbReference type="EMBL" id="LR593886">
    <property type="protein sequence ID" value="VTR97911.1"/>
    <property type="molecule type" value="Genomic_DNA"/>
</dbReference>
<proteinExistence type="predicted"/>
<evidence type="ECO:0000313" key="4">
    <source>
        <dbReference type="Proteomes" id="UP000464178"/>
    </source>
</evidence>
<evidence type="ECO:0000313" key="3">
    <source>
        <dbReference type="EMBL" id="VTR97911.1"/>
    </source>
</evidence>
<protein>
    <recommendedName>
        <fullName evidence="2">DUF3854 domain-containing protein</fullName>
    </recommendedName>
</protein>
<dbReference type="Pfam" id="PF12965">
    <property type="entry name" value="DUF3854"/>
    <property type="match status" value="1"/>
</dbReference>
<name>A0A6P2D980_9BACT</name>
<keyword evidence="4" id="KW-1185">Reference proteome</keyword>